<comment type="caution">
    <text evidence="1">The sequence shown here is derived from an EMBL/GenBank/DDBJ whole genome shotgun (WGS) entry which is preliminary data.</text>
</comment>
<dbReference type="Gene3D" id="3.10.450.50">
    <property type="match status" value="1"/>
</dbReference>
<dbReference type="SUPFAM" id="SSF54427">
    <property type="entry name" value="NTF2-like"/>
    <property type="match status" value="1"/>
</dbReference>
<name>A0A4Q2U708_9HYPH</name>
<dbReference type="Pfam" id="PF07366">
    <property type="entry name" value="SnoaL"/>
    <property type="match status" value="1"/>
</dbReference>
<reference evidence="1 2" key="1">
    <citation type="submission" date="2018-12" db="EMBL/GenBank/DDBJ databases">
        <authorList>
            <person name="Grouzdev D.S."/>
            <person name="Krutkina M.S."/>
        </authorList>
    </citation>
    <scope>NUCLEOTIDE SEQUENCE [LARGE SCALE GENOMIC DNA]</scope>
    <source>
        <strain evidence="1 2">RmlP026</strain>
    </source>
</reference>
<dbReference type="InterPro" id="IPR009959">
    <property type="entry name" value="Cyclase_SnoaL-like"/>
</dbReference>
<keyword evidence="2" id="KW-1185">Reference proteome</keyword>
<dbReference type="EMBL" id="QYBB01000007">
    <property type="protein sequence ID" value="RYC32443.1"/>
    <property type="molecule type" value="Genomic_DNA"/>
</dbReference>
<gene>
    <name evidence="1" type="ORF">D3273_08615</name>
</gene>
<evidence type="ECO:0000313" key="1">
    <source>
        <dbReference type="EMBL" id="RYC32443.1"/>
    </source>
</evidence>
<sequence>MGDRDADKQLCRDYFDAFRRADEAWWAAHVSPDFVRHDPGLPFAVRGPAGLRQLADALLPGIPDMELPIEDVVAEDGKVLVRLRVVGTHGGDLMGIPATGRRIDIAVMDLFHVRDGMLVEHWALLDGLTMLKQLGVTAI</sequence>
<dbReference type="PANTHER" id="PTHR38436:SF1">
    <property type="entry name" value="ESTER CYCLASE"/>
    <property type="match status" value="1"/>
</dbReference>
<dbReference type="OrthoDB" id="129343at2"/>
<proteinExistence type="predicted"/>
<dbReference type="GO" id="GO:0030638">
    <property type="term" value="P:polyketide metabolic process"/>
    <property type="evidence" value="ECO:0007669"/>
    <property type="project" value="InterPro"/>
</dbReference>
<protein>
    <submittedName>
        <fullName evidence="1">Ester cyclase</fullName>
    </submittedName>
</protein>
<accession>A0A4Q2U708</accession>
<reference evidence="1 2" key="2">
    <citation type="submission" date="2019-02" db="EMBL/GenBank/DDBJ databases">
        <title>'Lichenibacterium ramalinii' gen. nov. sp. nov., 'Lichenibacterium minor' gen. nov. sp. nov.</title>
        <authorList>
            <person name="Pankratov T."/>
        </authorList>
    </citation>
    <scope>NUCLEOTIDE SEQUENCE [LARGE SCALE GENOMIC DNA]</scope>
    <source>
        <strain evidence="1 2">RmlP026</strain>
    </source>
</reference>
<dbReference type="AlphaFoldDB" id="A0A4Q2U708"/>
<evidence type="ECO:0000313" key="2">
    <source>
        <dbReference type="Proteomes" id="UP000290759"/>
    </source>
</evidence>
<dbReference type="RefSeq" id="WP_129225488.1">
    <property type="nucleotide sequence ID" value="NZ_QYBB01000007.1"/>
</dbReference>
<dbReference type="Proteomes" id="UP000290759">
    <property type="component" value="Unassembled WGS sequence"/>
</dbReference>
<organism evidence="1 2">
    <name type="scientific">Lichenibacterium minor</name>
    <dbReference type="NCBI Taxonomy" id="2316528"/>
    <lineage>
        <taxon>Bacteria</taxon>
        <taxon>Pseudomonadati</taxon>
        <taxon>Pseudomonadota</taxon>
        <taxon>Alphaproteobacteria</taxon>
        <taxon>Hyphomicrobiales</taxon>
        <taxon>Lichenihabitantaceae</taxon>
        <taxon>Lichenibacterium</taxon>
    </lineage>
</organism>
<dbReference type="InterPro" id="IPR032710">
    <property type="entry name" value="NTF2-like_dom_sf"/>
</dbReference>
<dbReference type="PANTHER" id="PTHR38436">
    <property type="entry name" value="POLYKETIDE CYCLASE SNOAL-LIKE DOMAIN"/>
    <property type="match status" value="1"/>
</dbReference>